<dbReference type="EMBL" id="DF238808">
    <property type="protein sequence ID" value="GAC97093.1"/>
    <property type="molecule type" value="Genomic_DNA"/>
</dbReference>
<gene>
    <name evidence="1" type="ORF">PHSY_004677</name>
</gene>
<dbReference type="Proteomes" id="UP000014071">
    <property type="component" value="Unassembled WGS sequence"/>
</dbReference>
<name>R9P6Q8_PSEHS</name>
<dbReference type="GeneID" id="24109959"/>
<organism evidence="1 2">
    <name type="scientific">Pseudozyma hubeiensis (strain SY62)</name>
    <name type="common">Yeast</name>
    <dbReference type="NCBI Taxonomy" id="1305764"/>
    <lineage>
        <taxon>Eukaryota</taxon>
        <taxon>Fungi</taxon>
        <taxon>Dikarya</taxon>
        <taxon>Basidiomycota</taxon>
        <taxon>Ustilaginomycotina</taxon>
        <taxon>Ustilaginomycetes</taxon>
        <taxon>Ustilaginales</taxon>
        <taxon>Ustilaginaceae</taxon>
        <taxon>Pseudozyma</taxon>
    </lineage>
</organism>
<evidence type="ECO:0000313" key="2">
    <source>
        <dbReference type="Proteomes" id="UP000014071"/>
    </source>
</evidence>
<accession>R9P6Q8</accession>
<evidence type="ECO:0000313" key="1">
    <source>
        <dbReference type="EMBL" id="GAC97093.1"/>
    </source>
</evidence>
<dbReference type="RefSeq" id="XP_012190680.1">
    <property type="nucleotide sequence ID" value="XM_012335290.1"/>
</dbReference>
<proteinExistence type="predicted"/>
<sequence>MDNGEKEGYREVETVLSQNLLASGNSAHGEDFSLAERLGSVPNSPDIEGGTTVLGLNRFQFVRLMIRGGYCSPVSVLVLRLLNEGLRSG</sequence>
<dbReference type="AlphaFoldDB" id="R9P6Q8"/>
<keyword evidence="2" id="KW-1185">Reference proteome</keyword>
<dbReference type="HOGENOM" id="CLU_2455691_0_0_1"/>
<reference evidence="2" key="1">
    <citation type="journal article" date="2013" name="Genome Announc.">
        <title>Draft genome sequence of the basidiomycetous yeast-like fungus Pseudozyma hubeiensis SY62, which produces an abundant amount of the biosurfactant mannosylerythritol lipids.</title>
        <authorList>
            <person name="Konishi M."/>
            <person name="Hatada Y."/>
            <person name="Horiuchi J."/>
        </authorList>
    </citation>
    <scope>NUCLEOTIDE SEQUENCE [LARGE SCALE GENOMIC DNA]</scope>
    <source>
        <strain evidence="2">SY62</strain>
    </source>
</reference>
<protein>
    <submittedName>
        <fullName evidence="1">Autophagy-related protein 18</fullName>
    </submittedName>
</protein>